<dbReference type="GO" id="GO:0003700">
    <property type="term" value="F:DNA-binding transcription factor activity"/>
    <property type="evidence" value="ECO:0007669"/>
    <property type="project" value="InterPro"/>
</dbReference>
<organism evidence="8 9">
    <name type="scientific">Streptomyces gilvosporeus</name>
    <dbReference type="NCBI Taxonomy" id="553510"/>
    <lineage>
        <taxon>Bacteria</taxon>
        <taxon>Bacillati</taxon>
        <taxon>Actinomycetota</taxon>
        <taxon>Actinomycetes</taxon>
        <taxon>Kitasatosporales</taxon>
        <taxon>Streptomycetaceae</taxon>
        <taxon>Streptomyces</taxon>
    </lineage>
</organism>
<protein>
    <submittedName>
        <fullName evidence="8">GntR family transcriptional regulator</fullName>
    </submittedName>
</protein>
<dbReference type="PANTHER" id="PTHR46577">
    <property type="entry name" value="HTH-TYPE TRANSCRIPTIONAL REGULATORY PROTEIN GABR"/>
    <property type="match status" value="1"/>
</dbReference>
<dbReference type="STRING" id="553510.B1H19_25295"/>
<dbReference type="CDD" id="cd07377">
    <property type="entry name" value="WHTH_GntR"/>
    <property type="match status" value="1"/>
</dbReference>
<dbReference type="OrthoDB" id="594134at2"/>
<gene>
    <name evidence="8" type="ORF">B1H19_25295</name>
</gene>
<evidence type="ECO:0000256" key="4">
    <source>
        <dbReference type="ARBA" id="ARBA00023125"/>
    </source>
</evidence>
<feature type="domain" description="HTH gntR-type" evidence="7">
    <location>
        <begin position="50"/>
        <end position="118"/>
    </location>
</feature>
<keyword evidence="3" id="KW-0805">Transcription regulation</keyword>
<feature type="compositionally biased region" description="Polar residues" evidence="6">
    <location>
        <begin position="1"/>
        <end position="10"/>
    </location>
</feature>
<dbReference type="CDD" id="cd00609">
    <property type="entry name" value="AAT_like"/>
    <property type="match status" value="1"/>
</dbReference>
<comment type="similarity">
    <text evidence="1">In the C-terminal section; belongs to the class-I pyridoxal-phosphate-dependent aminotransferase family.</text>
</comment>
<keyword evidence="9" id="KW-1185">Reference proteome</keyword>
<dbReference type="EMBL" id="CP020569">
    <property type="protein sequence ID" value="ARF57046.1"/>
    <property type="molecule type" value="Genomic_DNA"/>
</dbReference>
<feature type="region of interest" description="Disordered" evidence="6">
    <location>
        <begin position="110"/>
        <end position="151"/>
    </location>
</feature>
<dbReference type="Pfam" id="PF00155">
    <property type="entry name" value="Aminotran_1_2"/>
    <property type="match status" value="2"/>
</dbReference>
<keyword evidence="5" id="KW-0804">Transcription</keyword>
<dbReference type="AlphaFoldDB" id="A0A1V0TVR0"/>
<dbReference type="Gene3D" id="1.10.10.10">
    <property type="entry name" value="Winged helix-like DNA-binding domain superfamily/Winged helix DNA-binding domain"/>
    <property type="match status" value="1"/>
</dbReference>
<dbReference type="InterPro" id="IPR015421">
    <property type="entry name" value="PyrdxlP-dep_Trfase_major"/>
</dbReference>
<evidence type="ECO:0000313" key="9">
    <source>
        <dbReference type="Proteomes" id="UP000192726"/>
    </source>
</evidence>
<dbReference type="Gene3D" id="3.40.640.10">
    <property type="entry name" value="Type I PLP-dependent aspartate aminotransferase-like (Major domain)"/>
    <property type="match status" value="2"/>
</dbReference>
<dbReference type="InterPro" id="IPR004839">
    <property type="entry name" value="Aminotransferase_I/II_large"/>
</dbReference>
<name>A0A1V0TVR0_9ACTN</name>
<dbReference type="SUPFAM" id="SSF53383">
    <property type="entry name" value="PLP-dependent transferases"/>
    <property type="match status" value="1"/>
</dbReference>
<dbReference type="PANTHER" id="PTHR46577:SF1">
    <property type="entry name" value="HTH-TYPE TRANSCRIPTIONAL REGULATORY PROTEIN GABR"/>
    <property type="match status" value="1"/>
</dbReference>
<dbReference type="GO" id="GO:0030170">
    <property type="term" value="F:pyridoxal phosphate binding"/>
    <property type="evidence" value="ECO:0007669"/>
    <property type="project" value="InterPro"/>
</dbReference>
<keyword evidence="4" id="KW-0238">DNA-binding</keyword>
<dbReference type="RefSeq" id="WP_083107061.1">
    <property type="nucleotide sequence ID" value="NZ_CP020569.1"/>
</dbReference>
<dbReference type="SMART" id="SM00345">
    <property type="entry name" value="HTH_GNTR"/>
    <property type="match status" value="1"/>
</dbReference>
<dbReference type="Pfam" id="PF00392">
    <property type="entry name" value="GntR"/>
    <property type="match status" value="1"/>
</dbReference>
<dbReference type="InterPro" id="IPR015424">
    <property type="entry name" value="PyrdxlP-dep_Trfase"/>
</dbReference>
<evidence type="ECO:0000313" key="8">
    <source>
        <dbReference type="EMBL" id="ARF57046.1"/>
    </source>
</evidence>
<dbReference type="InterPro" id="IPR036390">
    <property type="entry name" value="WH_DNA-bd_sf"/>
</dbReference>
<dbReference type="Proteomes" id="UP000192726">
    <property type="component" value="Chromosome"/>
</dbReference>
<evidence type="ECO:0000256" key="1">
    <source>
        <dbReference type="ARBA" id="ARBA00005384"/>
    </source>
</evidence>
<dbReference type="GO" id="GO:0003677">
    <property type="term" value="F:DNA binding"/>
    <property type="evidence" value="ECO:0007669"/>
    <property type="project" value="UniProtKB-KW"/>
</dbReference>
<sequence>MGDSWANSRGDQGADPRADPGRDPSADSRPDSWAAFGRDLHLHLDLTGPGGLRAALMRALREAVRSGRLAPGTRLPSSRSLAADLGIARNTVADAYAELVAEGWLSARQGSGTRVAERTLPRAAPAARPTPPRAPRQPDRPRFDLTPGTPDVSSFPRTAWLAAARRALTAAPNEAFGYGPPNGRPELRTVLADYLARARGVRADPDRIIVCSGFMQGLGLLSRALRGEDGGPVGWPDSGRTDPAWPDPVRTGAGRPAEGWRQGDGQIAVESYGLHFHRNVITRAGLRTVPLTVDEHGAQTSELASLDDVRAVLLTPAHQFPTGVPLHPDRRAAAVNWARSTGGYVLEDDYDGELRYDRQPVGALQGLDPDHVVYMGTASKSLAPALRLAWMVLPDRLVDRVLAIKRAGEWQSGMLDQLTLAEFLSSGAYDRHLRGMRLRYRRRRDQLVAALAERAPHVHISGIAAGLHAILELPPGTEQSITQAAHWQGLALHGLTTFTDPSATAVPRDALVVAYGRPPDHAFGGVLEALVSVLPEA</sequence>
<reference evidence="8 9" key="1">
    <citation type="submission" date="2017-04" db="EMBL/GenBank/DDBJ databases">
        <title>Complete Genome Sequence of Streptomyces gilvosporeus F607, a Capable Producer of Natamycin.</title>
        <authorList>
            <person name="Zong G."/>
            <person name="Zhong C."/>
            <person name="Fu J."/>
            <person name="Qin R."/>
            <person name="Cao G."/>
        </authorList>
    </citation>
    <scope>NUCLEOTIDE SEQUENCE [LARGE SCALE GENOMIC DNA]</scope>
    <source>
        <strain evidence="8 9">F607</strain>
    </source>
</reference>
<dbReference type="InterPro" id="IPR036388">
    <property type="entry name" value="WH-like_DNA-bd_sf"/>
</dbReference>
<evidence type="ECO:0000256" key="2">
    <source>
        <dbReference type="ARBA" id="ARBA00022898"/>
    </source>
</evidence>
<dbReference type="InterPro" id="IPR000524">
    <property type="entry name" value="Tscrpt_reg_HTH_GntR"/>
</dbReference>
<evidence type="ECO:0000256" key="6">
    <source>
        <dbReference type="SAM" id="MobiDB-lite"/>
    </source>
</evidence>
<dbReference type="PRINTS" id="PR00035">
    <property type="entry name" value="HTHGNTR"/>
</dbReference>
<evidence type="ECO:0000259" key="7">
    <source>
        <dbReference type="PROSITE" id="PS50949"/>
    </source>
</evidence>
<dbReference type="SUPFAM" id="SSF46785">
    <property type="entry name" value="Winged helix' DNA-binding domain"/>
    <property type="match status" value="1"/>
</dbReference>
<feature type="compositionally biased region" description="Basic and acidic residues" evidence="6">
    <location>
        <begin position="12"/>
        <end position="30"/>
    </location>
</feature>
<dbReference type="KEGG" id="sgv:B1H19_25295"/>
<proteinExistence type="inferred from homology"/>
<feature type="region of interest" description="Disordered" evidence="6">
    <location>
        <begin position="1"/>
        <end position="33"/>
    </location>
</feature>
<evidence type="ECO:0000256" key="3">
    <source>
        <dbReference type="ARBA" id="ARBA00023015"/>
    </source>
</evidence>
<dbReference type="InterPro" id="IPR051446">
    <property type="entry name" value="HTH_trans_reg/aminotransferase"/>
</dbReference>
<keyword evidence="2" id="KW-0663">Pyridoxal phosphate</keyword>
<evidence type="ECO:0000256" key="5">
    <source>
        <dbReference type="ARBA" id="ARBA00023163"/>
    </source>
</evidence>
<accession>A0A1V0TVR0</accession>
<dbReference type="PROSITE" id="PS50949">
    <property type="entry name" value="HTH_GNTR"/>
    <property type="match status" value="1"/>
</dbReference>